<sequence>MRFIAGCIERCLKHHGTACGETTSRKLETTIRVLELHDNHVRLVEPPQFEGLRYICLAHRWLSTTSHADGIARTNSHASSADCCTLKDNIGRHEVGIAFAELLPAYRNAVAVARSLGVLYLWIDSLCIVQDDDEDKAAQISAMGAIYSNSYLTIAADCGGDHTESIFSSRSWRWQAHEESLKKWNGSLQTIYFRERPSHGQLSWSGIFTRAWCFQERLLSRRVVRFQPGEVIFECNEDLRCECGHPPAGHQGPWECLLQSTHVHDKVAFSRMLSLRDASTTGSGKDITDAQLWRQLVFSYSQTHLTYESDRMNALAGIVSLFQSRMLGDSQYLAGLWSHSLWGDMLWTSTAANVNHFTKSHLAVQQPATPSWSWMSIALGYHLITHPKLPMQQSFPHLLGINYEPQSQVLPLGDVKAGAYLELEGQLTSSRQLHEYICSETEDSRELHLPPGIKIHLDVGRYPHPTIDDMDSLLRVAILRDEPIAQEVFLILQAIIEFDQKTGAIVPGFKRIGLLTFSRRPWRNWEDLALDFDETYRRLRLY</sequence>
<proteinExistence type="predicted"/>
<dbReference type="EMBL" id="JAGMVJ010000013">
    <property type="protein sequence ID" value="KAH7083881.1"/>
    <property type="molecule type" value="Genomic_DNA"/>
</dbReference>
<keyword evidence="3" id="KW-1185">Reference proteome</keyword>
<protein>
    <submittedName>
        <fullName evidence="2">Heterokaryon incompatibility protein-domain-containing protein</fullName>
    </submittedName>
</protein>
<evidence type="ECO:0000313" key="3">
    <source>
        <dbReference type="Proteomes" id="UP000813461"/>
    </source>
</evidence>
<dbReference type="PANTHER" id="PTHR33112:SF9">
    <property type="entry name" value="HETEROKARYON INCOMPATIBILITY DOMAIN-CONTAINING PROTEIN"/>
    <property type="match status" value="1"/>
</dbReference>
<organism evidence="2 3">
    <name type="scientific">Paraphoma chrysanthemicola</name>
    <dbReference type="NCBI Taxonomy" id="798071"/>
    <lineage>
        <taxon>Eukaryota</taxon>
        <taxon>Fungi</taxon>
        <taxon>Dikarya</taxon>
        <taxon>Ascomycota</taxon>
        <taxon>Pezizomycotina</taxon>
        <taxon>Dothideomycetes</taxon>
        <taxon>Pleosporomycetidae</taxon>
        <taxon>Pleosporales</taxon>
        <taxon>Pleosporineae</taxon>
        <taxon>Phaeosphaeriaceae</taxon>
        <taxon>Paraphoma</taxon>
    </lineage>
</organism>
<comment type="caution">
    <text evidence="2">The sequence shown here is derived from an EMBL/GenBank/DDBJ whole genome shotgun (WGS) entry which is preliminary data.</text>
</comment>
<dbReference type="AlphaFoldDB" id="A0A8K0R2F3"/>
<accession>A0A8K0R2F3</accession>
<gene>
    <name evidence="2" type="ORF">FB567DRAFT_446625</name>
</gene>
<name>A0A8K0R2F3_9PLEO</name>
<feature type="domain" description="Heterokaryon incompatibility" evidence="1">
    <location>
        <begin position="54"/>
        <end position="216"/>
    </location>
</feature>
<reference evidence="2" key="1">
    <citation type="journal article" date="2021" name="Nat. Commun.">
        <title>Genetic determinants of endophytism in the Arabidopsis root mycobiome.</title>
        <authorList>
            <person name="Mesny F."/>
            <person name="Miyauchi S."/>
            <person name="Thiergart T."/>
            <person name="Pickel B."/>
            <person name="Atanasova L."/>
            <person name="Karlsson M."/>
            <person name="Huettel B."/>
            <person name="Barry K.W."/>
            <person name="Haridas S."/>
            <person name="Chen C."/>
            <person name="Bauer D."/>
            <person name="Andreopoulos W."/>
            <person name="Pangilinan J."/>
            <person name="LaButti K."/>
            <person name="Riley R."/>
            <person name="Lipzen A."/>
            <person name="Clum A."/>
            <person name="Drula E."/>
            <person name="Henrissat B."/>
            <person name="Kohler A."/>
            <person name="Grigoriev I.V."/>
            <person name="Martin F.M."/>
            <person name="Hacquard S."/>
        </authorList>
    </citation>
    <scope>NUCLEOTIDE SEQUENCE</scope>
    <source>
        <strain evidence="2">MPI-SDFR-AT-0120</strain>
    </source>
</reference>
<dbReference type="OrthoDB" id="3754676at2759"/>
<evidence type="ECO:0000313" key="2">
    <source>
        <dbReference type="EMBL" id="KAH7083881.1"/>
    </source>
</evidence>
<evidence type="ECO:0000259" key="1">
    <source>
        <dbReference type="Pfam" id="PF06985"/>
    </source>
</evidence>
<dbReference type="Proteomes" id="UP000813461">
    <property type="component" value="Unassembled WGS sequence"/>
</dbReference>
<dbReference type="Pfam" id="PF06985">
    <property type="entry name" value="HET"/>
    <property type="match status" value="1"/>
</dbReference>
<dbReference type="PANTHER" id="PTHR33112">
    <property type="entry name" value="DOMAIN PROTEIN, PUTATIVE-RELATED"/>
    <property type="match status" value="1"/>
</dbReference>
<dbReference type="InterPro" id="IPR010730">
    <property type="entry name" value="HET"/>
</dbReference>